<name>L0EVM7_LIBCB</name>
<dbReference type="Gene3D" id="2.40.440.10">
    <property type="entry name" value="L,D-transpeptidase catalytic domain-like"/>
    <property type="match status" value="1"/>
</dbReference>
<dbReference type="Pfam" id="PF03734">
    <property type="entry name" value="YkuD"/>
    <property type="match status" value="1"/>
</dbReference>
<accession>L0EVM7</accession>
<keyword evidence="10" id="KW-1185">Reference proteome</keyword>
<protein>
    <recommendedName>
        <fullName evidence="8">L,D-TPase catalytic domain-containing protein</fullName>
    </recommendedName>
</protein>
<dbReference type="GO" id="GO:0016740">
    <property type="term" value="F:transferase activity"/>
    <property type="evidence" value="ECO:0007669"/>
    <property type="project" value="UniProtKB-KW"/>
</dbReference>
<dbReference type="PATRIC" id="fig|1215343.11.peg.464"/>
<keyword evidence="3" id="KW-0808">Transferase</keyword>
<evidence type="ECO:0000313" key="10">
    <source>
        <dbReference type="Proteomes" id="UP000010799"/>
    </source>
</evidence>
<dbReference type="InterPro" id="IPR052905">
    <property type="entry name" value="LD-transpeptidase_YkuD-like"/>
</dbReference>
<comment type="similarity">
    <text evidence="2">Belongs to the YkuD family.</text>
</comment>
<evidence type="ECO:0000256" key="1">
    <source>
        <dbReference type="ARBA" id="ARBA00004752"/>
    </source>
</evidence>
<dbReference type="GO" id="GO:0009252">
    <property type="term" value="P:peptidoglycan biosynthetic process"/>
    <property type="evidence" value="ECO:0007669"/>
    <property type="project" value="UniProtKB-UniPathway"/>
</dbReference>
<dbReference type="UniPathway" id="UPA00219"/>
<keyword evidence="4 7" id="KW-0133">Cell shape</keyword>
<dbReference type="PANTHER" id="PTHR41533">
    <property type="entry name" value="L,D-TRANSPEPTIDASE HI_1667-RELATED"/>
    <property type="match status" value="1"/>
</dbReference>
<dbReference type="CDD" id="cd16913">
    <property type="entry name" value="YkuD_like"/>
    <property type="match status" value="1"/>
</dbReference>
<dbReference type="HOGENOM" id="CLU_020360_2_0_5"/>
<evidence type="ECO:0000256" key="3">
    <source>
        <dbReference type="ARBA" id="ARBA00022679"/>
    </source>
</evidence>
<sequence>MILPKKFIVLVICFYGIFCFMPNFIYATTLIEIIKNRKENTKDSILLSRRSKVVERNVESTEKISSRHVSKKNKRRIKESTDIITSYRYYVYKPDIQRIVNIPLVVDPIIADVANVVTKEVNKGSVIDISAAIVVSHNLLNSAMASVSIKAPVDIAEALESYYGKGDFLIWVSLEGIINQKAFEAIDFLSKVNNIGLEPADYFVKVPDLKNIDAKERAHALMRFELLLSAKVLAYVQDNQRGRVDPNRISGYYDFTRKKVDISSFLKLASSTHDISKYLVSFTPSNTHFNILQAELEHLLKLQKFKKDYESSILALDGSVIKPGMSSSQLPHVIQAVELQLSKNVRDQYANFFSHYKENFVYDGDAINIIKSFQKDNELRPDGIINHTIIKAIISDKKLKEKISKLIVSLEQERWLPADLGSRYVFINQPAFMAYYIDNRQEKLSMPVVVGSKNHQTNFFNSQIQIIELNPYWGVPQSIIINEMLPRLRSDPSYLDRMGYQVELKGKRISSSSVNWYGSTSNIAVRQPPSAFNALGELKILFPNRHAIYMHATPQVNLFKRSMRALSHGCIRLSDPRAMAAAILGYKIEDLNNEIKASKGKNKVLSVSEKIPVYISYFTAWPNKQGVIEYFQDIYERDDYVNKAFDKITKSRIDI</sequence>
<dbReference type="eggNOG" id="COG2989">
    <property type="taxonomic scope" value="Bacteria"/>
</dbReference>
<gene>
    <name evidence="9" type="ordered locus">B488_04540</name>
</gene>
<comment type="pathway">
    <text evidence="1 7">Cell wall biogenesis; peptidoglycan biosynthesis.</text>
</comment>
<dbReference type="PROSITE" id="PS52029">
    <property type="entry name" value="LD_TPASE"/>
    <property type="match status" value="1"/>
</dbReference>
<dbReference type="Proteomes" id="UP000010799">
    <property type="component" value="Chromosome"/>
</dbReference>
<proteinExistence type="inferred from homology"/>
<dbReference type="GO" id="GO:0071555">
    <property type="term" value="P:cell wall organization"/>
    <property type="evidence" value="ECO:0007669"/>
    <property type="project" value="UniProtKB-UniRule"/>
</dbReference>
<evidence type="ECO:0000256" key="6">
    <source>
        <dbReference type="ARBA" id="ARBA00023316"/>
    </source>
</evidence>
<evidence type="ECO:0000313" key="9">
    <source>
        <dbReference type="EMBL" id="AGA64446.1"/>
    </source>
</evidence>
<dbReference type="EMBL" id="CP003789">
    <property type="protein sequence ID" value="AGA64446.1"/>
    <property type="molecule type" value="Genomic_DNA"/>
</dbReference>
<dbReference type="STRING" id="1215343.B488_04540"/>
<dbReference type="Pfam" id="PF20142">
    <property type="entry name" value="Scaffold"/>
    <property type="match status" value="1"/>
</dbReference>
<dbReference type="GO" id="GO:0004180">
    <property type="term" value="F:carboxypeptidase activity"/>
    <property type="evidence" value="ECO:0007669"/>
    <property type="project" value="UniProtKB-ARBA"/>
</dbReference>
<dbReference type="PANTHER" id="PTHR41533:SF2">
    <property type="entry name" value="BLR7131 PROTEIN"/>
    <property type="match status" value="1"/>
</dbReference>
<feature type="active site" description="Nucleophile" evidence="7">
    <location>
        <position position="570"/>
    </location>
</feature>
<feature type="domain" description="L,D-TPase catalytic" evidence="8">
    <location>
        <begin position="423"/>
        <end position="591"/>
    </location>
</feature>
<evidence type="ECO:0000256" key="7">
    <source>
        <dbReference type="PROSITE-ProRule" id="PRU01373"/>
    </source>
</evidence>
<reference evidence="9 10" key="1">
    <citation type="journal article" date="2012" name="Stand. Genomic Sci.">
        <title>Complete genome sequence of Liberibacter crescens BT-1.</title>
        <authorList>
            <person name="Leonard M.T."/>
            <person name="Fagen J.R."/>
            <person name="Davis-Richardson A.G."/>
            <person name="Davis M.J."/>
            <person name="Triplett E.W."/>
        </authorList>
    </citation>
    <scope>NUCLEOTIDE SEQUENCE [LARGE SCALE GENOMIC DNA]</scope>
    <source>
        <strain evidence="9 10">BT-1</strain>
    </source>
</reference>
<dbReference type="InterPro" id="IPR005490">
    <property type="entry name" value="LD_TPept_cat_dom"/>
</dbReference>
<dbReference type="SUPFAM" id="SSF141523">
    <property type="entry name" value="L,D-transpeptidase catalytic domain-like"/>
    <property type="match status" value="1"/>
</dbReference>
<dbReference type="InterPro" id="IPR045380">
    <property type="entry name" value="LD_TPept_scaffold_dom"/>
</dbReference>
<keyword evidence="5 7" id="KW-0573">Peptidoglycan synthesis</keyword>
<dbReference type="KEGG" id="lcc:B488_04540"/>
<evidence type="ECO:0000259" key="8">
    <source>
        <dbReference type="PROSITE" id="PS52029"/>
    </source>
</evidence>
<evidence type="ECO:0000256" key="2">
    <source>
        <dbReference type="ARBA" id="ARBA00005992"/>
    </source>
</evidence>
<evidence type="ECO:0000256" key="5">
    <source>
        <dbReference type="ARBA" id="ARBA00022984"/>
    </source>
</evidence>
<evidence type="ECO:0000256" key="4">
    <source>
        <dbReference type="ARBA" id="ARBA00022960"/>
    </source>
</evidence>
<dbReference type="InterPro" id="IPR038063">
    <property type="entry name" value="Transpep_catalytic_dom"/>
</dbReference>
<dbReference type="GO" id="GO:0008360">
    <property type="term" value="P:regulation of cell shape"/>
    <property type="evidence" value="ECO:0007669"/>
    <property type="project" value="UniProtKB-UniRule"/>
</dbReference>
<feature type="active site" description="Proton donor/acceptor" evidence="7">
    <location>
        <position position="551"/>
    </location>
</feature>
<organism evidence="9 10">
    <name type="scientific">Liberibacter crescens (strain BT-1)</name>
    <dbReference type="NCBI Taxonomy" id="1215343"/>
    <lineage>
        <taxon>Bacteria</taxon>
        <taxon>Pseudomonadati</taxon>
        <taxon>Pseudomonadota</taxon>
        <taxon>Alphaproteobacteria</taxon>
        <taxon>Hyphomicrobiales</taxon>
        <taxon>Rhizobiaceae</taxon>
        <taxon>Liberibacter</taxon>
    </lineage>
</organism>
<keyword evidence="6 7" id="KW-0961">Cell wall biogenesis/degradation</keyword>
<dbReference type="AlphaFoldDB" id="L0EVM7"/>